<dbReference type="InterPro" id="IPR027268">
    <property type="entry name" value="Peptidase_M4/M1_CTD_sf"/>
</dbReference>
<keyword evidence="5 11" id="KW-0378">Hydrolase</keyword>
<dbReference type="Gene3D" id="1.25.50.20">
    <property type="match status" value="1"/>
</dbReference>
<dbReference type="GO" id="GO:0005737">
    <property type="term" value="C:cytoplasm"/>
    <property type="evidence" value="ECO:0007669"/>
    <property type="project" value="TreeGrafter"/>
</dbReference>
<dbReference type="Gene3D" id="2.60.40.1730">
    <property type="entry name" value="tricorn interacting facor f3 domain"/>
    <property type="match status" value="1"/>
</dbReference>
<evidence type="ECO:0000256" key="2">
    <source>
        <dbReference type="ARBA" id="ARBA00022438"/>
    </source>
</evidence>
<evidence type="ECO:0000256" key="9">
    <source>
        <dbReference type="PIRSR" id="PIRSR634016-3"/>
    </source>
</evidence>
<dbReference type="EC" id="3.4.11.-" evidence="11"/>
<dbReference type="PANTHER" id="PTHR11533:SF174">
    <property type="entry name" value="PUROMYCIN-SENSITIVE AMINOPEPTIDASE-RELATED"/>
    <property type="match status" value="1"/>
</dbReference>
<dbReference type="GO" id="GO:0016020">
    <property type="term" value="C:membrane"/>
    <property type="evidence" value="ECO:0007669"/>
    <property type="project" value="TreeGrafter"/>
</dbReference>
<sequence>MQIEYYNIFIDFDFKNLKYSGIEKIKLNVDDELVLDAEGIEVTSVKINGNNINFAKRENSISIPLGKFTGEIEVDFQAKVRDDLVGIYVAPYGDSYMVSTQFESSHARKFIPCVDNPAYKAEFKLSVKVGEDLDVISNTPVERIVRDGNRKIIEFMKTPRMSTYLLYLGIGKFEVNYDFSSSPIVGVITTPGKISRSDIPKQFGRQFISFYENYFGVKYPLPKEDLIAVPEFAFGAMENWGAITFRETALLADKTSSLRQTMRVAEVIAHELAHQWFGDLVTMKWWDDLWLNESFATFMSYKAVNTIKPEWDYWGQFVLDETAGAMLKDSLHITHPIEAKVEKIEDIEQIFDDISYGKGASILRMIEAYLGEEDFRKGIRSYLEQYKYSNAKGENLWKSLKDASGKPVDRIMESWIKQEGYPLITVSINGSKVKLEQKRFMQDGSTDEKTYLIPITIEINGKRTEMLFDEKNKEIDVGTDIKSLKVNLNKAGFYRVKYADLNRVSEMNGLEKFGLVNDYFYLLLAKQVTFQEYEKVIRSMLKEYNYLPVREIADQLYFLFLVNKEKYGGLALEFHKSQLEIWATKTDPLSRLTYASLVENMVMMDNDFAKDLSKEYTRLDSVDPNLKDAVVMAYAASGGERVYDEILNAYRTQKFDEEKQRYLKALLSFREGHLVVNTLSLSFTGDIKKQDIVRILPLASSNPYTRGAVWTWLKTYIDFPRKSLAGTGIFGRVLSDTLPLLGIGRVEEVKKFFSLHPIPEAEKGIEQGMEMLEIISNLI</sequence>
<keyword evidence="2 11" id="KW-0031">Aminopeptidase</keyword>
<dbReference type="STRING" id="1160895.CM19_12170"/>
<comment type="cofactor">
    <cofactor evidence="9 11">
        <name>Zn(2+)</name>
        <dbReference type="ChEBI" id="CHEBI:29105"/>
    </cofactor>
    <text evidence="9 11">Binds 1 zinc ion per subunit.</text>
</comment>
<dbReference type="InterPro" id="IPR001930">
    <property type="entry name" value="Peptidase_M1"/>
</dbReference>
<dbReference type="GO" id="GO:0042277">
    <property type="term" value="F:peptide binding"/>
    <property type="evidence" value="ECO:0007669"/>
    <property type="project" value="TreeGrafter"/>
</dbReference>
<dbReference type="Pfam" id="PF01433">
    <property type="entry name" value="Peptidase_M1"/>
    <property type="match status" value="1"/>
</dbReference>
<dbReference type="Gene3D" id="2.60.40.1910">
    <property type="match status" value="1"/>
</dbReference>
<evidence type="ECO:0000256" key="7">
    <source>
        <dbReference type="ARBA" id="ARBA00023049"/>
    </source>
</evidence>
<dbReference type="RefSeq" id="WP_048100603.1">
    <property type="nucleotide sequence ID" value="NZ_JFZT01000061.1"/>
</dbReference>
<keyword evidence="7 11" id="KW-0482">Metalloprotease</keyword>
<evidence type="ECO:0000256" key="6">
    <source>
        <dbReference type="ARBA" id="ARBA00022833"/>
    </source>
</evidence>
<dbReference type="OrthoDB" id="139771at2157"/>
<name>A0A031LK38_9CREN</name>
<dbReference type="GO" id="GO:0006508">
    <property type="term" value="P:proteolysis"/>
    <property type="evidence" value="ECO:0007669"/>
    <property type="project" value="UniProtKB-KW"/>
</dbReference>
<dbReference type="PRINTS" id="PR00756">
    <property type="entry name" value="ALADIPTASE"/>
</dbReference>
<dbReference type="InterPro" id="IPR014782">
    <property type="entry name" value="Peptidase_M1_dom"/>
</dbReference>
<dbReference type="InterPro" id="IPR042097">
    <property type="entry name" value="Aminopeptidase_N-like_N_sf"/>
</dbReference>
<evidence type="ECO:0000256" key="11">
    <source>
        <dbReference type="RuleBase" id="RU364040"/>
    </source>
</evidence>
<organism evidence="15 16">
    <name type="scientific">Candidatus Acidianus copahuensis</name>
    <dbReference type="NCBI Taxonomy" id="1160895"/>
    <lineage>
        <taxon>Archaea</taxon>
        <taxon>Thermoproteota</taxon>
        <taxon>Thermoprotei</taxon>
        <taxon>Sulfolobales</taxon>
        <taxon>Sulfolobaceae</taxon>
        <taxon>Acidianus</taxon>
    </lineage>
</organism>
<dbReference type="SUPFAM" id="SSF63737">
    <property type="entry name" value="Leukotriene A4 hydrolase N-terminal domain"/>
    <property type="match status" value="1"/>
</dbReference>
<evidence type="ECO:0000256" key="3">
    <source>
        <dbReference type="ARBA" id="ARBA00022670"/>
    </source>
</evidence>
<feature type="binding site" evidence="9">
    <location>
        <position position="270"/>
    </location>
    <ligand>
        <name>Zn(2+)</name>
        <dbReference type="ChEBI" id="CHEBI:29105"/>
        <note>catalytic</note>
    </ligand>
</feature>
<evidence type="ECO:0000256" key="10">
    <source>
        <dbReference type="PIRSR" id="PIRSR634016-4"/>
    </source>
</evidence>
<dbReference type="InterPro" id="IPR045357">
    <property type="entry name" value="Aminopeptidase_N-like_N"/>
</dbReference>
<dbReference type="Pfam" id="PF17900">
    <property type="entry name" value="Peptidase_M1_N"/>
    <property type="match status" value="1"/>
</dbReference>
<dbReference type="Pfam" id="PF11838">
    <property type="entry name" value="ERAP1_C"/>
    <property type="match status" value="1"/>
</dbReference>
<keyword evidence="6 9" id="KW-0862">Zinc</keyword>
<dbReference type="GO" id="GO:0043171">
    <property type="term" value="P:peptide catabolic process"/>
    <property type="evidence" value="ECO:0007669"/>
    <property type="project" value="TreeGrafter"/>
</dbReference>
<feature type="binding site" evidence="9">
    <location>
        <position position="293"/>
    </location>
    <ligand>
        <name>Zn(2+)</name>
        <dbReference type="ChEBI" id="CHEBI:29105"/>
        <note>catalytic</note>
    </ligand>
</feature>
<dbReference type="GO" id="GO:0008270">
    <property type="term" value="F:zinc ion binding"/>
    <property type="evidence" value="ECO:0007669"/>
    <property type="project" value="UniProtKB-UniRule"/>
</dbReference>
<reference evidence="15 16" key="1">
    <citation type="submission" date="2014-03" db="EMBL/GenBank/DDBJ databases">
        <title>Draft genome sequence of the novel thermoacidophilic archaea Acidianus copahuensis ALE1 strain, isolated from Copahue volcanic area in Neuquen Argentina.</title>
        <authorList>
            <person name="Urbieta M.S."/>
            <person name="Rascovan N."/>
            <person name="Castro C."/>
            <person name="Revale S."/>
            <person name="Giaveno M.A."/>
            <person name="Vazquez M.P."/>
            <person name="Donati E.R."/>
        </authorList>
    </citation>
    <scope>NUCLEOTIDE SEQUENCE [LARGE SCALE GENOMIC DNA]</scope>
    <source>
        <strain evidence="15 16">ALE1</strain>
    </source>
</reference>
<protein>
    <recommendedName>
        <fullName evidence="11">Aminopeptidase</fullName>
        <ecNumber evidence="11">3.4.11.-</ecNumber>
    </recommendedName>
</protein>
<feature type="domain" description="ERAP1-like C-terminal" evidence="13">
    <location>
        <begin position="484"/>
        <end position="772"/>
    </location>
</feature>
<feature type="domain" description="Peptidase M1 membrane alanine aminopeptidase" evidence="12">
    <location>
        <begin position="206"/>
        <end position="415"/>
    </location>
</feature>
<dbReference type="PANTHER" id="PTHR11533">
    <property type="entry name" value="PROTEASE M1 ZINC METALLOPROTEASE"/>
    <property type="match status" value="1"/>
</dbReference>
<evidence type="ECO:0000259" key="13">
    <source>
        <dbReference type="Pfam" id="PF11838"/>
    </source>
</evidence>
<dbReference type="MEROPS" id="M01.021"/>
<accession>A0A031LK38</accession>
<dbReference type="Gene3D" id="1.10.390.10">
    <property type="entry name" value="Neutral Protease Domain 2"/>
    <property type="match status" value="1"/>
</dbReference>
<dbReference type="InterPro" id="IPR024571">
    <property type="entry name" value="ERAP1-like_C_dom"/>
</dbReference>
<dbReference type="InterPro" id="IPR050344">
    <property type="entry name" value="Peptidase_M1_aminopeptidases"/>
</dbReference>
<feature type="binding site" evidence="9">
    <location>
        <position position="274"/>
    </location>
    <ligand>
        <name>Zn(2+)</name>
        <dbReference type="ChEBI" id="CHEBI:29105"/>
        <note>catalytic</note>
    </ligand>
</feature>
<keyword evidence="4 9" id="KW-0479">Metal-binding</keyword>
<evidence type="ECO:0000259" key="12">
    <source>
        <dbReference type="Pfam" id="PF01433"/>
    </source>
</evidence>
<keyword evidence="3 11" id="KW-0645">Protease</keyword>
<keyword evidence="16" id="KW-1185">Reference proteome</keyword>
<gene>
    <name evidence="15" type="ORF">CM19_12170</name>
</gene>
<evidence type="ECO:0000313" key="16">
    <source>
        <dbReference type="Proteomes" id="UP000024332"/>
    </source>
</evidence>
<dbReference type="GO" id="GO:0005615">
    <property type="term" value="C:extracellular space"/>
    <property type="evidence" value="ECO:0007669"/>
    <property type="project" value="TreeGrafter"/>
</dbReference>
<evidence type="ECO:0000313" key="15">
    <source>
        <dbReference type="EMBL" id="EZQ01820.1"/>
    </source>
</evidence>
<dbReference type="CDD" id="cd09601">
    <property type="entry name" value="M1_APN-Q_like"/>
    <property type="match status" value="1"/>
</dbReference>
<dbReference type="GO" id="GO:0070006">
    <property type="term" value="F:metalloaminopeptidase activity"/>
    <property type="evidence" value="ECO:0007669"/>
    <property type="project" value="TreeGrafter"/>
</dbReference>
<evidence type="ECO:0000256" key="4">
    <source>
        <dbReference type="ARBA" id="ARBA00022723"/>
    </source>
</evidence>
<feature type="site" description="Transition state stabilizer" evidence="10">
    <location>
        <position position="356"/>
    </location>
</feature>
<feature type="domain" description="Aminopeptidase N-like N-terminal" evidence="14">
    <location>
        <begin position="4"/>
        <end position="165"/>
    </location>
</feature>
<evidence type="ECO:0000256" key="5">
    <source>
        <dbReference type="ARBA" id="ARBA00022801"/>
    </source>
</evidence>
<dbReference type="Proteomes" id="UP000024332">
    <property type="component" value="Unassembled WGS sequence"/>
</dbReference>
<dbReference type="FunFam" id="1.10.390.10:FF:000006">
    <property type="entry name" value="Puromycin-sensitive aminopeptidase"/>
    <property type="match status" value="1"/>
</dbReference>
<comment type="caution">
    <text evidence="15">The sequence shown here is derived from an EMBL/GenBank/DDBJ whole genome shotgun (WGS) entry which is preliminary data.</text>
</comment>
<dbReference type="InterPro" id="IPR034016">
    <property type="entry name" value="M1_APN-typ"/>
</dbReference>
<dbReference type="SUPFAM" id="SSF55486">
    <property type="entry name" value="Metalloproteases ('zincins'), catalytic domain"/>
    <property type="match status" value="1"/>
</dbReference>
<dbReference type="EMBL" id="JFZT01000061">
    <property type="protein sequence ID" value="EZQ01820.1"/>
    <property type="molecule type" value="Genomic_DNA"/>
</dbReference>
<proteinExistence type="inferred from homology"/>
<comment type="similarity">
    <text evidence="1 11">Belongs to the peptidase M1 family.</text>
</comment>
<feature type="active site" description="Proton acceptor" evidence="8">
    <location>
        <position position="271"/>
    </location>
</feature>
<evidence type="ECO:0000259" key="14">
    <source>
        <dbReference type="Pfam" id="PF17900"/>
    </source>
</evidence>
<evidence type="ECO:0000256" key="8">
    <source>
        <dbReference type="PIRSR" id="PIRSR634016-1"/>
    </source>
</evidence>
<dbReference type="AlphaFoldDB" id="A0A031LK38"/>
<evidence type="ECO:0000256" key="1">
    <source>
        <dbReference type="ARBA" id="ARBA00010136"/>
    </source>
</evidence>